<organism evidence="1 2">
    <name type="scientific">Aspergillus wentii DTO 134E9</name>
    <dbReference type="NCBI Taxonomy" id="1073089"/>
    <lineage>
        <taxon>Eukaryota</taxon>
        <taxon>Fungi</taxon>
        <taxon>Dikarya</taxon>
        <taxon>Ascomycota</taxon>
        <taxon>Pezizomycotina</taxon>
        <taxon>Eurotiomycetes</taxon>
        <taxon>Eurotiomycetidae</taxon>
        <taxon>Eurotiales</taxon>
        <taxon>Aspergillaceae</taxon>
        <taxon>Aspergillus</taxon>
        <taxon>Aspergillus subgen. Cremei</taxon>
    </lineage>
</organism>
<dbReference type="Proteomes" id="UP000184383">
    <property type="component" value="Unassembled WGS sequence"/>
</dbReference>
<accession>A0A1L9RND8</accession>
<keyword evidence="2" id="KW-1185">Reference proteome</keyword>
<dbReference type="OrthoDB" id="5083627at2759"/>
<name>A0A1L9RND8_ASPWE</name>
<gene>
    <name evidence="1" type="ORF">ASPWEDRAFT_169944</name>
</gene>
<proteinExistence type="predicted"/>
<dbReference type="EMBL" id="KV878211">
    <property type="protein sequence ID" value="OJJ36422.1"/>
    <property type="molecule type" value="Genomic_DNA"/>
</dbReference>
<dbReference type="AlphaFoldDB" id="A0A1L9RND8"/>
<dbReference type="VEuPathDB" id="FungiDB:ASPWEDRAFT_169944"/>
<protein>
    <submittedName>
        <fullName evidence="1">Uncharacterized protein</fullName>
    </submittedName>
</protein>
<reference evidence="2" key="1">
    <citation type="journal article" date="2017" name="Genome Biol.">
        <title>Comparative genomics reveals high biological diversity and specific adaptations in the industrially and medically important fungal genus Aspergillus.</title>
        <authorList>
            <person name="de Vries R.P."/>
            <person name="Riley R."/>
            <person name="Wiebenga A."/>
            <person name="Aguilar-Osorio G."/>
            <person name="Amillis S."/>
            <person name="Uchima C.A."/>
            <person name="Anderluh G."/>
            <person name="Asadollahi M."/>
            <person name="Askin M."/>
            <person name="Barry K."/>
            <person name="Battaglia E."/>
            <person name="Bayram O."/>
            <person name="Benocci T."/>
            <person name="Braus-Stromeyer S.A."/>
            <person name="Caldana C."/>
            <person name="Canovas D."/>
            <person name="Cerqueira G.C."/>
            <person name="Chen F."/>
            <person name="Chen W."/>
            <person name="Choi C."/>
            <person name="Clum A."/>
            <person name="Dos Santos R.A."/>
            <person name="Damasio A.R."/>
            <person name="Diallinas G."/>
            <person name="Emri T."/>
            <person name="Fekete E."/>
            <person name="Flipphi M."/>
            <person name="Freyberg S."/>
            <person name="Gallo A."/>
            <person name="Gournas C."/>
            <person name="Habgood R."/>
            <person name="Hainaut M."/>
            <person name="Harispe M.L."/>
            <person name="Henrissat B."/>
            <person name="Hilden K.S."/>
            <person name="Hope R."/>
            <person name="Hossain A."/>
            <person name="Karabika E."/>
            <person name="Karaffa L."/>
            <person name="Karanyi Z."/>
            <person name="Krasevec N."/>
            <person name="Kuo A."/>
            <person name="Kusch H."/>
            <person name="LaButti K."/>
            <person name="Lagendijk E.L."/>
            <person name="Lapidus A."/>
            <person name="Levasseur A."/>
            <person name="Lindquist E."/>
            <person name="Lipzen A."/>
            <person name="Logrieco A.F."/>
            <person name="MacCabe A."/>
            <person name="Maekelae M.R."/>
            <person name="Malavazi I."/>
            <person name="Melin P."/>
            <person name="Meyer V."/>
            <person name="Mielnichuk N."/>
            <person name="Miskei M."/>
            <person name="Molnar A.P."/>
            <person name="Mule G."/>
            <person name="Ngan C.Y."/>
            <person name="Orejas M."/>
            <person name="Orosz E."/>
            <person name="Ouedraogo J.P."/>
            <person name="Overkamp K.M."/>
            <person name="Park H.-S."/>
            <person name="Perrone G."/>
            <person name="Piumi F."/>
            <person name="Punt P.J."/>
            <person name="Ram A.F."/>
            <person name="Ramon A."/>
            <person name="Rauscher S."/>
            <person name="Record E."/>
            <person name="Riano-Pachon D.M."/>
            <person name="Robert V."/>
            <person name="Roehrig J."/>
            <person name="Ruller R."/>
            <person name="Salamov A."/>
            <person name="Salih N.S."/>
            <person name="Samson R.A."/>
            <person name="Sandor E."/>
            <person name="Sanguinetti M."/>
            <person name="Schuetze T."/>
            <person name="Sepcic K."/>
            <person name="Shelest E."/>
            <person name="Sherlock G."/>
            <person name="Sophianopoulou V."/>
            <person name="Squina F.M."/>
            <person name="Sun H."/>
            <person name="Susca A."/>
            <person name="Todd R.B."/>
            <person name="Tsang A."/>
            <person name="Unkles S.E."/>
            <person name="van de Wiele N."/>
            <person name="van Rossen-Uffink D."/>
            <person name="Oliveira J.V."/>
            <person name="Vesth T.C."/>
            <person name="Visser J."/>
            <person name="Yu J.-H."/>
            <person name="Zhou M."/>
            <person name="Andersen M.R."/>
            <person name="Archer D.B."/>
            <person name="Baker S.E."/>
            <person name="Benoit I."/>
            <person name="Brakhage A.A."/>
            <person name="Braus G.H."/>
            <person name="Fischer R."/>
            <person name="Frisvad J.C."/>
            <person name="Goldman G.H."/>
            <person name="Houbraken J."/>
            <person name="Oakley B."/>
            <person name="Pocsi I."/>
            <person name="Scazzocchio C."/>
            <person name="Seiboth B."/>
            <person name="vanKuyk P.A."/>
            <person name="Wortman J."/>
            <person name="Dyer P.S."/>
            <person name="Grigoriev I.V."/>
        </authorList>
    </citation>
    <scope>NUCLEOTIDE SEQUENCE [LARGE SCALE GENOMIC DNA]</scope>
    <source>
        <strain evidence="2">DTO 134E9</strain>
    </source>
</reference>
<evidence type="ECO:0000313" key="2">
    <source>
        <dbReference type="Proteomes" id="UP000184383"/>
    </source>
</evidence>
<sequence>MAPKSVTEDWDILVSYAAGDDLNNLLKDAWSGPLGAKEIDYTDDHLGYKVTMHKPQLQFSTTDIKATLKIELEGTFWSNDWGDDDEGQTYKFEDFGYSLSITAPIKAIDGNQTLHDAKSSIVFEDKTDASVYHIILHMQNENLEWKSIDPPASVDKAGKTLAKRAIRKIEKDIRSPHNTRFLDIKLGEVNNIPNDKSVKAVADLFRPKAFQMSTREGALDIFIQTVGGYQEGKNGPVFAVTDTPFDTKDYNGAIIISHRLFQDKYLVPQIQEHCKTLAKGDDKKGKVTANKVDSGFQLELVFDKVKAIASGGYSSGFFSDDNARSIDLNFSSHPVKLNIINNKDSMPQASWEWEHSFEVWWRSTIHGGFDVADRVVDDSSTIKAKIGDNRSDIATLNDNKLDFEFQFKDENQPKMTIPDSTTSKYKDLKVKLDKFKFGLDELQYFASTNVFAPGLHFIDLKTVRAPHDVFVMGKMKSK</sequence>
<dbReference type="GeneID" id="63746393"/>
<evidence type="ECO:0000313" key="1">
    <source>
        <dbReference type="EMBL" id="OJJ36422.1"/>
    </source>
</evidence>
<dbReference type="RefSeq" id="XP_040690098.1">
    <property type="nucleotide sequence ID" value="XM_040830545.1"/>
</dbReference>